<evidence type="ECO:0000256" key="2">
    <source>
        <dbReference type="ARBA" id="ARBA00022723"/>
    </source>
</evidence>
<evidence type="ECO:0000259" key="9">
    <source>
        <dbReference type="PROSITE" id="PS50157"/>
    </source>
</evidence>
<keyword evidence="4 7" id="KW-0863">Zinc-finger</keyword>
<protein>
    <submittedName>
        <fullName evidence="10">Zinc finger protein 729like [Mustela putorius furo]</fullName>
    </submittedName>
</protein>
<dbReference type="SUPFAM" id="SSF57667">
    <property type="entry name" value="beta-beta-alpha zinc fingers"/>
    <property type="match status" value="3"/>
</dbReference>
<name>A0A0K2V2P5_LEPSM</name>
<evidence type="ECO:0000313" key="10">
    <source>
        <dbReference type="EMBL" id="CDW44774.1"/>
    </source>
</evidence>
<reference evidence="10" key="1">
    <citation type="submission" date="2014-05" db="EMBL/GenBank/DDBJ databases">
        <authorList>
            <person name="Chronopoulou M."/>
        </authorList>
    </citation>
    <scope>NUCLEOTIDE SEQUENCE</scope>
    <source>
        <tissue evidence="10">Whole organism</tissue>
    </source>
</reference>
<evidence type="ECO:0000256" key="6">
    <source>
        <dbReference type="ARBA" id="ARBA00023242"/>
    </source>
</evidence>
<dbReference type="PROSITE" id="PS50157">
    <property type="entry name" value="ZINC_FINGER_C2H2_2"/>
    <property type="match status" value="3"/>
</dbReference>
<accession>A0A0K2V2P5</accession>
<evidence type="ECO:0000256" key="5">
    <source>
        <dbReference type="ARBA" id="ARBA00022833"/>
    </source>
</evidence>
<keyword evidence="3" id="KW-0677">Repeat</keyword>
<organism evidence="10">
    <name type="scientific">Lepeophtheirus salmonis</name>
    <name type="common">Salmon louse</name>
    <name type="synonym">Caligus salmonis</name>
    <dbReference type="NCBI Taxonomy" id="72036"/>
    <lineage>
        <taxon>Eukaryota</taxon>
        <taxon>Metazoa</taxon>
        <taxon>Ecdysozoa</taxon>
        <taxon>Arthropoda</taxon>
        <taxon>Crustacea</taxon>
        <taxon>Multicrustacea</taxon>
        <taxon>Hexanauplia</taxon>
        <taxon>Copepoda</taxon>
        <taxon>Siphonostomatoida</taxon>
        <taxon>Caligidae</taxon>
        <taxon>Lepeophtheirus</taxon>
    </lineage>
</organism>
<feature type="domain" description="C2H2-type" evidence="9">
    <location>
        <begin position="144"/>
        <end position="171"/>
    </location>
</feature>
<keyword evidence="2" id="KW-0479">Metal-binding</keyword>
<evidence type="ECO:0000256" key="7">
    <source>
        <dbReference type="PROSITE-ProRule" id="PRU00042"/>
    </source>
</evidence>
<feature type="domain" description="C2H2-type" evidence="9">
    <location>
        <begin position="292"/>
        <end position="320"/>
    </location>
</feature>
<dbReference type="PROSITE" id="PS50097">
    <property type="entry name" value="BTB"/>
    <property type="match status" value="1"/>
</dbReference>
<dbReference type="EMBL" id="HACA01027413">
    <property type="protein sequence ID" value="CDW44774.1"/>
    <property type="molecule type" value="Transcribed_RNA"/>
</dbReference>
<dbReference type="Pfam" id="PF00651">
    <property type="entry name" value="BTB"/>
    <property type="match status" value="1"/>
</dbReference>
<evidence type="ECO:0000256" key="4">
    <source>
        <dbReference type="ARBA" id="ARBA00022771"/>
    </source>
</evidence>
<feature type="domain" description="BTB" evidence="8">
    <location>
        <begin position="24"/>
        <end position="89"/>
    </location>
</feature>
<dbReference type="PANTHER" id="PTHR24406">
    <property type="entry name" value="TRANSCRIPTIONAL REPRESSOR CTCFL-RELATED"/>
    <property type="match status" value="1"/>
</dbReference>
<evidence type="ECO:0000256" key="3">
    <source>
        <dbReference type="ARBA" id="ARBA00022737"/>
    </source>
</evidence>
<feature type="domain" description="C2H2-type" evidence="9">
    <location>
        <begin position="364"/>
        <end position="387"/>
    </location>
</feature>
<proteinExistence type="predicted"/>
<dbReference type="Pfam" id="PF00096">
    <property type="entry name" value="zf-C2H2"/>
    <property type="match status" value="1"/>
</dbReference>
<evidence type="ECO:0000259" key="8">
    <source>
        <dbReference type="PROSITE" id="PS50097"/>
    </source>
</evidence>
<dbReference type="InterPro" id="IPR036236">
    <property type="entry name" value="Znf_C2H2_sf"/>
</dbReference>
<sequence length="441" mass="50702">MANLQLLRTEEIYYLCPTVLQEYGDVQIVSLEGESLWVNSLIFFSKSHYLRRLFQEESTEEVVLITEIPSKDLFPVLESLIHGKFTFPCVDIKGIVSCLEALGLQNSNFGPSFYYNNVTLEMDVDEENDPLGITSWDSQEPERPSCTVCGESFLDIQGLDDHIWVHFRKDRDLYCIPCDMDFNDFMTLKYHVLKFHGGMILSNPQSQIMPLTARTKSSSKIKKVTLNLKPSSQCINCGQYNSLDPERFLDIHASSNPYHTPHCNYSECKEFFKSYSDHMNHVRAAHNGKFRIKCGRCGEVFSDLPSLTNHKKTVHAQTEKNTKKSEEKAALIKKEKCVCELCGMSLSRGNMRTHLKVVHGNDPVDCDICKKTFNHPMSLKLHSDSAHREFPCEHCGFMCRSPKAYKLHLLSKHTLPELKPFQCNICVWLMRRQKKPLVKFP</sequence>
<dbReference type="Pfam" id="PF12874">
    <property type="entry name" value="zf-met"/>
    <property type="match status" value="1"/>
</dbReference>
<dbReference type="Gene3D" id="3.30.160.60">
    <property type="entry name" value="Classic Zinc Finger"/>
    <property type="match status" value="4"/>
</dbReference>
<dbReference type="InterPro" id="IPR013087">
    <property type="entry name" value="Znf_C2H2_type"/>
</dbReference>
<keyword evidence="6" id="KW-0539">Nucleus</keyword>
<dbReference type="GO" id="GO:0005634">
    <property type="term" value="C:nucleus"/>
    <property type="evidence" value="ECO:0007669"/>
    <property type="project" value="UniProtKB-SubCell"/>
</dbReference>
<dbReference type="OrthoDB" id="4748970at2759"/>
<dbReference type="InterPro" id="IPR050888">
    <property type="entry name" value="ZnF_C2H2-type_TF"/>
</dbReference>
<evidence type="ECO:0000256" key="1">
    <source>
        <dbReference type="ARBA" id="ARBA00004123"/>
    </source>
</evidence>
<dbReference type="SMART" id="SM00355">
    <property type="entry name" value="ZnF_C2H2"/>
    <property type="match status" value="7"/>
</dbReference>
<comment type="subcellular location">
    <subcellularLocation>
        <location evidence="1">Nucleus</location>
    </subcellularLocation>
</comment>
<keyword evidence="5" id="KW-0862">Zinc</keyword>
<dbReference type="InterPro" id="IPR000210">
    <property type="entry name" value="BTB/POZ_dom"/>
</dbReference>
<dbReference type="AlphaFoldDB" id="A0A0K2V2P5"/>
<dbReference type="GO" id="GO:0008270">
    <property type="term" value="F:zinc ion binding"/>
    <property type="evidence" value="ECO:0007669"/>
    <property type="project" value="UniProtKB-KW"/>
</dbReference>
<dbReference type="PROSITE" id="PS00028">
    <property type="entry name" value="ZINC_FINGER_C2H2_1"/>
    <property type="match status" value="6"/>
</dbReference>